<keyword evidence="4" id="KW-1185">Reference proteome</keyword>
<evidence type="ECO:0000259" key="2">
    <source>
        <dbReference type="Pfam" id="PF00248"/>
    </source>
</evidence>
<feature type="domain" description="NADP-dependent oxidoreductase" evidence="2">
    <location>
        <begin position="20"/>
        <end position="158"/>
    </location>
</feature>
<keyword evidence="1" id="KW-0560">Oxidoreductase</keyword>
<dbReference type="InterPro" id="IPR036812">
    <property type="entry name" value="NAD(P)_OxRdtase_dom_sf"/>
</dbReference>
<name>A0AAD6YGB7_9AGAR</name>
<accession>A0AAD6YGB7</accession>
<protein>
    <submittedName>
        <fullName evidence="3">NADP-dependent oxidoreductase domain-containing protein</fullName>
    </submittedName>
</protein>
<evidence type="ECO:0000313" key="3">
    <source>
        <dbReference type="EMBL" id="KAJ7208329.1"/>
    </source>
</evidence>
<evidence type="ECO:0000313" key="4">
    <source>
        <dbReference type="Proteomes" id="UP001219525"/>
    </source>
</evidence>
<dbReference type="AlphaFoldDB" id="A0AAD6YGB7"/>
<dbReference type="PANTHER" id="PTHR43364:SF4">
    <property type="entry name" value="NAD(P)-LINKED OXIDOREDUCTASE SUPERFAMILY PROTEIN"/>
    <property type="match status" value="1"/>
</dbReference>
<reference evidence="3" key="1">
    <citation type="submission" date="2023-03" db="EMBL/GenBank/DDBJ databases">
        <title>Massive genome expansion in bonnet fungi (Mycena s.s.) driven by repeated elements and novel gene families across ecological guilds.</title>
        <authorList>
            <consortium name="Lawrence Berkeley National Laboratory"/>
            <person name="Harder C.B."/>
            <person name="Miyauchi S."/>
            <person name="Viragh M."/>
            <person name="Kuo A."/>
            <person name="Thoen E."/>
            <person name="Andreopoulos B."/>
            <person name="Lu D."/>
            <person name="Skrede I."/>
            <person name="Drula E."/>
            <person name="Henrissat B."/>
            <person name="Morin E."/>
            <person name="Kohler A."/>
            <person name="Barry K."/>
            <person name="LaButti K."/>
            <person name="Morin E."/>
            <person name="Salamov A."/>
            <person name="Lipzen A."/>
            <person name="Mereny Z."/>
            <person name="Hegedus B."/>
            <person name="Baldrian P."/>
            <person name="Stursova M."/>
            <person name="Weitz H."/>
            <person name="Taylor A."/>
            <person name="Grigoriev I.V."/>
            <person name="Nagy L.G."/>
            <person name="Martin F."/>
            <person name="Kauserud H."/>
        </authorList>
    </citation>
    <scope>NUCLEOTIDE SEQUENCE</scope>
    <source>
        <strain evidence="3">9144</strain>
    </source>
</reference>
<dbReference type="GO" id="GO:0016491">
    <property type="term" value="F:oxidoreductase activity"/>
    <property type="evidence" value="ECO:0007669"/>
    <property type="project" value="UniProtKB-KW"/>
</dbReference>
<dbReference type="Proteomes" id="UP001219525">
    <property type="component" value="Unassembled WGS sequence"/>
</dbReference>
<dbReference type="Pfam" id="PF00248">
    <property type="entry name" value="Aldo_ket_red"/>
    <property type="match status" value="1"/>
</dbReference>
<proteinExistence type="predicted"/>
<organism evidence="3 4">
    <name type="scientific">Mycena pura</name>
    <dbReference type="NCBI Taxonomy" id="153505"/>
    <lineage>
        <taxon>Eukaryota</taxon>
        <taxon>Fungi</taxon>
        <taxon>Dikarya</taxon>
        <taxon>Basidiomycota</taxon>
        <taxon>Agaricomycotina</taxon>
        <taxon>Agaricomycetes</taxon>
        <taxon>Agaricomycetidae</taxon>
        <taxon>Agaricales</taxon>
        <taxon>Marasmiineae</taxon>
        <taxon>Mycenaceae</taxon>
        <taxon>Mycena</taxon>
    </lineage>
</organism>
<evidence type="ECO:0000256" key="1">
    <source>
        <dbReference type="ARBA" id="ARBA00023002"/>
    </source>
</evidence>
<dbReference type="EMBL" id="JARJCW010000034">
    <property type="protein sequence ID" value="KAJ7208329.1"/>
    <property type="molecule type" value="Genomic_DNA"/>
</dbReference>
<dbReference type="InterPro" id="IPR023210">
    <property type="entry name" value="NADP_OxRdtase_dom"/>
</dbReference>
<dbReference type="PANTHER" id="PTHR43364">
    <property type="entry name" value="NADH-SPECIFIC METHYLGLYOXAL REDUCTASE-RELATED"/>
    <property type="match status" value="1"/>
</dbReference>
<dbReference type="Gene3D" id="3.20.20.100">
    <property type="entry name" value="NADP-dependent oxidoreductase domain"/>
    <property type="match status" value="1"/>
</dbReference>
<comment type="caution">
    <text evidence="3">The sequence shown here is derived from an EMBL/GenBank/DDBJ whole genome shotgun (WGS) entry which is preliminary data.</text>
</comment>
<gene>
    <name evidence="3" type="ORF">GGX14DRAFT_365635</name>
</gene>
<dbReference type="SUPFAM" id="SSF51430">
    <property type="entry name" value="NAD(P)-linked oxidoreductase"/>
    <property type="match status" value="1"/>
</dbReference>
<dbReference type="InterPro" id="IPR050523">
    <property type="entry name" value="AKR_Detox_Biosynth"/>
</dbReference>
<sequence length="163" mass="18191">MNWVPQYSVRLGNSGLKVSRIILGCMSYGDPKWGGNWVLPEEEGMKHIKAAYDAGINTFDTANACLLSAYGGYSNGLSEEVLGRAIKKHNLPRDEIVVMTKLFMAVSKTDTSEANMRIPDLDAAGYVNQYGLSRKYIFDSVKHSLRRLDLDYIDVLQCMTCLV</sequence>